<evidence type="ECO:0000256" key="1">
    <source>
        <dbReference type="ARBA" id="ARBA00000083"/>
    </source>
</evidence>
<evidence type="ECO:0000313" key="9">
    <source>
        <dbReference type="EMBL" id="SVA70901.1"/>
    </source>
</evidence>
<dbReference type="Gene3D" id="3.40.50.720">
    <property type="entry name" value="NAD(P)-binding Rossmann-like Domain"/>
    <property type="match status" value="1"/>
</dbReference>
<dbReference type="GO" id="GO:0005829">
    <property type="term" value="C:cytosol"/>
    <property type="evidence" value="ECO:0007669"/>
    <property type="project" value="TreeGrafter"/>
</dbReference>
<dbReference type="InterPro" id="IPR001509">
    <property type="entry name" value="Epimerase_deHydtase"/>
</dbReference>
<dbReference type="AlphaFoldDB" id="A0A381Y2K7"/>
<accession>A0A381Y2K7</accession>
<keyword evidence="6" id="KW-0119">Carbohydrate metabolism</keyword>
<comment type="cofactor">
    <cofactor evidence="2">
        <name>NAD(+)</name>
        <dbReference type="ChEBI" id="CHEBI:57540"/>
    </cofactor>
</comment>
<evidence type="ECO:0000256" key="4">
    <source>
        <dbReference type="ARBA" id="ARBA00013189"/>
    </source>
</evidence>
<dbReference type="GO" id="GO:0003978">
    <property type="term" value="F:UDP-glucose 4-epimerase activity"/>
    <property type="evidence" value="ECO:0007669"/>
    <property type="project" value="UniProtKB-EC"/>
</dbReference>
<keyword evidence="6" id="KW-0299">Galactose metabolism</keyword>
<dbReference type="PANTHER" id="PTHR43725">
    <property type="entry name" value="UDP-GLUCOSE 4-EPIMERASE"/>
    <property type="match status" value="1"/>
</dbReference>
<keyword evidence="7" id="KW-0413">Isomerase</keyword>
<protein>
    <recommendedName>
        <fullName evidence="4">UDP-glucose 4-epimerase</fullName>
        <ecNumber evidence="4">5.1.3.2</ecNumber>
    </recommendedName>
</protein>
<dbReference type="EMBL" id="UINC01017179">
    <property type="protein sequence ID" value="SVA70901.1"/>
    <property type="molecule type" value="Genomic_DNA"/>
</dbReference>
<name>A0A381Y2K7_9ZZZZ</name>
<gene>
    <name evidence="9" type="ORF">METZ01_LOCUS123755</name>
</gene>
<dbReference type="PANTHER" id="PTHR43725:SF47">
    <property type="entry name" value="UDP-GLUCOSE 4-EPIMERASE"/>
    <property type="match status" value="1"/>
</dbReference>
<dbReference type="InterPro" id="IPR036291">
    <property type="entry name" value="NAD(P)-bd_dom_sf"/>
</dbReference>
<dbReference type="SUPFAM" id="SSF51735">
    <property type="entry name" value="NAD(P)-binding Rossmann-fold domains"/>
    <property type="match status" value="1"/>
</dbReference>
<sequence length="354" mass="39780">MGGTQFNGLALVHELVRQGHDVTIVNRGQTDAPLPEGINRLYADRTDHDQVREVLGGSEFDVVFDVSAYHPDDVALMMDLFEGRTGQYVFASSTVVYAAADHLPITEDHPLERGATQIEYGSNKLLCEDALLAAHAERGFPATVVYFSMVYGPRNIIPDREQRMYARLEQGRPVLVPGDGTTLSQVGHVDDQARALEAVMHAPATVGRRYNLTGKGFQTDLGYVRTTAEHLGIEPDLRFVPFELMEALWDGEVEISVDSGSRANIDIRTSEEARKRQQAVRHRFRFASVIPRLAPNIHRWNRSVVFDIDALKSDTGWEPQHDLASMVAQTHAWHRETGGRQFDWSYEDELLKMI</sequence>
<evidence type="ECO:0000256" key="7">
    <source>
        <dbReference type="ARBA" id="ARBA00023235"/>
    </source>
</evidence>
<proteinExistence type="predicted"/>
<evidence type="ECO:0000259" key="8">
    <source>
        <dbReference type="Pfam" id="PF01370"/>
    </source>
</evidence>
<evidence type="ECO:0000256" key="6">
    <source>
        <dbReference type="ARBA" id="ARBA00023144"/>
    </source>
</evidence>
<keyword evidence="5" id="KW-0520">NAD</keyword>
<feature type="domain" description="NAD-dependent epimerase/dehydratase" evidence="8">
    <location>
        <begin position="1"/>
        <end position="212"/>
    </location>
</feature>
<evidence type="ECO:0000256" key="5">
    <source>
        <dbReference type="ARBA" id="ARBA00023027"/>
    </source>
</evidence>
<evidence type="ECO:0000256" key="3">
    <source>
        <dbReference type="ARBA" id="ARBA00005007"/>
    </source>
</evidence>
<evidence type="ECO:0000256" key="2">
    <source>
        <dbReference type="ARBA" id="ARBA00001911"/>
    </source>
</evidence>
<comment type="catalytic activity">
    <reaction evidence="1">
        <text>UDP-alpha-D-glucose = UDP-alpha-D-galactose</text>
        <dbReference type="Rhea" id="RHEA:22168"/>
        <dbReference type="ChEBI" id="CHEBI:58885"/>
        <dbReference type="ChEBI" id="CHEBI:66914"/>
        <dbReference type="EC" id="5.1.3.2"/>
    </reaction>
</comment>
<dbReference type="GO" id="GO:0006012">
    <property type="term" value="P:galactose metabolic process"/>
    <property type="evidence" value="ECO:0007669"/>
    <property type="project" value="UniProtKB-KW"/>
</dbReference>
<dbReference type="EC" id="5.1.3.2" evidence="4"/>
<organism evidence="9">
    <name type="scientific">marine metagenome</name>
    <dbReference type="NCBI Taxonomy" id="408172"/>
    <lineage>
        <taxon>unclassified sequences</taxon>
        <taxon>metagenomes</taxon>
        <taxon>ecological metagenomes</taxon>
    </lineage>
</organism>
<dbReference type="Pfam" id="PF01370">
    <property type="entry name" value="Epimerase"/>
    <property type="match status" value="1"/>
</dbReference>
<comment type="pathway">
    <text evidence="3">Carbohydrate metabolism.</text>
</comment>
<reference evidence="9" key="1">
    <citation type="submission" date="2018-05" db="EMBL/GenBank/DDBJ databases">
        <authorList>
            <person name="Lanie J.A."/>
            <person name="Ng W.-L."/>
            <person name="Kazmierczak K.M."/>
            <person name="Andrzejewski T.M."/>
            <person name="Davidsen T.M."/>
            <person name="Wayne K.J."/>
            <person name="Tettelin H."/>
            <person name="Glass J.I."/>
            <person name="Rusch D."/>
            <person name="Podicherti R."/>
            <person name="Tsui H.-C.T."/>
            <person name="Winkler M.E."/>
        </authorList>
    </citation>
    <scope>NUCLEOTIDE SEQUENCE</scope>
</reference>